<reference evidence="2 3" key="1">
    <citation type="submission" date="2014-08" db="EMBL/GenBank/DDBJ databases">
        <authorList>
            <person name="den Bakker H.C."/>
        </authorList>
    </citation>
    <scope>NUCLEOTIDE SEQUENCE [LARGE SCALE GENOMIC DNA]</scope>
    <source>
        <strain evidence="2 3">DSM 18334</strain>
    </source>
</reference>
<evidence type="ECO:0000313" key="2">
    <source>
        <dbReference type="EMBL" id="KGE17605.1"/>
    </source>
</evidence>
<organism evidence="2 3">
    <name type="scientific">Paenibacillus wynnii</name>
    <dbReference type="NCBI Taxonomy" id="268407"/>
    <lineage>
        <taxon>Bacteria</taxon>
        <taxon>Bacillati</taxon>
        <taxon>Bacillota</taxon>
        <taxon>Bacilli</taxon>
        <taxon>Bacillales</taxon>
        <taxon>Paenibacillaceae</taxon>
        <taxon>Paenibacillus</taxon>
    </lineage>
</organism>
<gene>
    <name evidence="2" type="ORF">PWYN_23765</name>
</gene>
<sequence>MLILIIFLILAIIYKKEIKTIISFLFLGIVVMLLWDDLIIIALILSLVGFTAFLTLAIVALIKKDKTAKYKFLVSTLCLLIVAIGIMNDDSKSQPVEQTSRSTIESH</sequence>
<evidence type="ECO:0000256" key="1">
    <source>
        <dbReference type="SAM" id="Phobius"/>
    </source>
</evidence>
<evidence type="ECO:0000313" key="3">
    <source>
        <dbReference type="Proteomes" id="UP000029734"/>
    </source>
</evidence>
<dbReference type="EMBL" id="JQCR01000003">
    <property type="protein sequence ID" value="KGE17605.1"/>
    <property type="molecule type" value="Genomic_DNA"/>
</dbReference>
<keyword evidence="3" id="KW-1185">Reference proteome</keyword>
<protein>
    <submittedName>
        <fullName evidence="2">Uncharacterized protein</fullName>
    </submittedName>
</protein>
<keyword evidence="1" id="KW-1133">Transmembrane helix</keyword>
<reference evidence="2 3" key="2">
    <citation type="submission" date="2014-10" db="EMBL/GenBank/DDBJ databases">
        <title>Comparative genomics of the Paenibacillus odorifer group.</title>
        <authorList>
            <person name="Tsai Y.-C."/>
            <person name="Martin N."/>
            <person name="Korlach J."/>
            <person name="Wiedmann M."/>
        </authorList>
    </citation>
    <scope>NUCLEOTIDE SEQUENCE [LARGE SCALE GENOMIC DNA]</scope>
    <source>
        <strain evidence="2 3">DSM 18334</strain>
    </source>
</reference>
<feature type="transmembrane region" description="Helical" evidence="1">
    <location>
        <begin position="69"/>
        <end position="87"/>
    </location>
</feature>
<name>A0A098M4Y0_9BACL</name>
<proteinExistence type="predicted"/>
<keyword evidence="1" id="KW-0812">Transmembrane</keyword>
<feature type="transmembrane region" description="Helical" evidence="1">
    <location>
        <begin position="39"/>
        <end position="62"/>
    </location>
</feature>
<dbReference type="STRING" id="268407.PWYN_23765"/>
<keyword evidence="1" id="KW-0472">Membrane</keyword>
<accession>A0A098M4Y0</accession>
<dbReference type="Proteomes" id="UP000029734">
    <property type="component" value="Unassembled WGS sequence"/>
</dbReference>
<comment type="caution">
    <text evidence="2">The sequence shown here is derived from an EMBL/GenBank/DDBJ whole genome shotgun (WGS) entry which is preliminary data.</text>
</comment>
<dbReference type="AlphaFoldDB" id="A0A098M4Y0"/>